<evidence type="ECO:0000256" key="4">
    <source>
        <dbReference type="ARBA" id="ARBA00022683"/>
    </source>
</evidence>
<evidence type="ECO:0000313" key="6">
    <source>
        <dbReference type="EMBL" id="EFW05202.1"/>
    </source>
</evidence>
<dbReference type="SUPFAM" id="SSF46973">
    <property type="entry name" value="Enzyme IIa from lactose specific PTS, IIa-lac"/>
    <property type="match status" value="1"/>
</dbReference>
<keyword evidence="1" id="KW-0813">Transport</keyword>
<keyword evidence="3" id="KW-0808">Transferase</keyword>
<dbReference type="Gene3D" id="1.20.58.80">
    <property type="entry name" value="Phosphotransferase system, lactose/cellobiose-type IIA subunit"/>
    <property type="match status" value="1"/>
</dbReference>
<proteinExistence type="predicted"/>
<protein>
    <recommendedName>
        <fullName evidence="8">PTS lactose/cellobiose transporter subunit IIA</fullName>
    </recommendedName>
</protein>
<dbReference type="AlphaFoldDB" id="E7G9U3"/>
<dbReference type="eggNOG" id="COG1447">
    <property type="taxonomic scope" value="Bacteria"/>
</dbReference>
<dbReference type="HOGENOM" id="CLU_152490_0_0_9"/>
<organism evidence="6 7">
    <name type="scientific">Coprobacillus cateniformis</name>
    <dbReference type="NCBI Taxonomy" id="100884"/>
    <lineage>
        <taxon>Bacteria</taxon>
        <taxon>Bacillati</taxon>
        <taxon>Bacillota</taxon>
        <taxon>Erysipelotrichia</taxon>
        <taxon>Erysipelotrichales</taxon>
        <taxon>Coprobacillaceae</taxon>
        <taxon>Coprobacillus</taxon>
    </lineage>
</organism>
<dbReference type="Pfam" id="PF02255">
    <property type="entry name" value="PTS_IIA"/>
    <property type="match status" value="1"/>
</dbReference>
<keyword evidence="4" id="KW-0598">Phosphotransferase system</keyword>
<dbReference type="GO" id="GO:0009401">
    <property type="term" value="P:phosphoenolpyruvate-dependent sugar phosphotransferase system"/>
    <property type="evidence" value="ECO:0007669"/>
    <property type="project" value="UniProtKB-KW"/>
</dbReference>
<evidence type="ECO:0000256" key="5">
    <source>
        <dbReference type="PROSITE-ProRule" id="PRU00418"/>
    </source>
</evidence>
<gene>
    <name evidence="6" type="ORF">HMPREF9488_01533</name>
</gene>
<evidence type="ECO:0000256" key="2">
    <source>
        <dbReference type="ARBA" id="ARBA00022597"/>
    </source>
</evidence>
<dbReference type="RefSeq" id="WP_008788641.1">
    <property type="nucleotide sequence ID" value="NZ_AKCB01000003.1"/>
</dbReference>
<dbReference type="Proteomes" id="UP000003157">
    <property type="component" value="Unassembled WGS sequence"/>
</dbReference>
<dbReference type="InterPro" id="IPR003188">
    <property type="entry name" value="PTS_IIA_lac/cel"/>
</dbReference>
<name>E7G9U3_9FIRM</name>
<dbReference type="STRING" id="100884.GCA_000269565_03378"/>
<evidence type="ECO:0000256" key="3">
    <source>
        <dbReference type="ARBA" id="ARBA00022679"/>
    </source>
</evidence>
<comment type="caution">
    <text evidence="6">The sequence shown here is derived from an EMBL/GenBank/DDBJ whole genome shotgun (WGS) entry which is preliminary data.</text>
</comment>
<evidence type="ECO:0000256" key="1">
    <source>
        <dbReference type="ARBA" id="ARBA00022448"/>
    </source>
</evidence>
<evidence type="ECO:0000313" key="7">
    <source>
        <dbReference type="Proteomes" id="UP000003157"/>
    </source>
</evidence>
<dbReference type="InterPro" id="IPR036542">
    <property type="entry name" value="PTS_IIA_lac/cel_sf"/>
</dbReference>
<keyword evidence="2" id="KW-0762">Sugar transport</keyword>
<feature type="modified residue" description="Phosphohistidine; by HPr" evidence="5">
    <location>
        <position position="76"/>
    </location>
</feature>
<dbReference type="OrthoDB" id="389577at2"/>
<evidence type="ECO:0008006" key="8">
    <source>
        <dbReference type="Google" id="ProtNLM"/>
    </source>
</evidence>
<dbReference type="GeneID" id="78231141"/>
<dbReference type="GO" id="GO:0016740">
    <property type="term" value="F:transferase activity"/>
    <property type="evidence" value="ECO:0007669"/>
    <property type="project" value="UniProtKB-KW"/>
</dbReference>
<sequence>MDKVEESCMKMISMSGSAKTKYILAIDAAHSGQFELAKSLQEQGKKELQVGYEEHIHMLKKSSLEDGHSVSLLLAHAEDQLANAELFEIVCRQMIRLYQKIDTLEQ</sequence>
<dbReference type="PANTHER" id="PTHR34382:SF7">
    <property type="entry name" value="PTS SYSTEM N,N'-DIACETYLCHITOBIOSE-SPECIFIC EIIA COMPONENT"/>
    <property type="match status" value="1"/>
</dbReference>
<dbReference type="PROSITE" id="PS51095">
    <property type="entry name" value="PTS_EIIA_TYPE_3"/>
    <property type="match status" value="1"/>
</dbReference>
<keyword evidence="7" id="KW-1185">Reference proteome</keyword>
<accession>E7G9U3</accession>
<dbReference type="PANTHER" id="PTHR34382">
    <property type="entry name" value="PTS SYSTEM N,N'-DIACETYLCHITOBIOSE-SPECIFIC EIIA COMPONENT"/>
    <property type="match status" value="1"/>
</dbReference>
<dbReference type="EMBL" id="ADKX01000028">
    <property type="protein sequence ID" value="EFW05202.1"/>
    <property type="molecule type" value="Genomic_DNA"/>
</dbReference>
<reference evidence="6 7" key="1">
    <citation type="submission" date="2010-12" db="EMBL/GenBank/DDBJ databases">
        <title>The Genome Sequence of Coprobacillus sp. strain 29_1.</title>
        <authorList>
            <consortium name="The Broad Institute Genome Sequencing Platform"/>
            <person name="Earl A."/>
            <person name="Ward D."/>
            <person name="Feldgarden M."/>
            <person name="Gevers D."/>
            <person name="Daigneault M."/>
            <person name="Sibley C.D."/>
            <person name="White A."/>
            <person name="Strauss J."/>
            <person name="Allen-Vercoe E."/>
            <person name="Young S.K."/>
            <person name="Zeng Q."/>
            <person name="Gargeya S."/>
            <person name="Fitzgerald M."/>
            <person name="Haas B."/>
            <person name="Abouelleil A."/>
            <person name="Alvarado L."/>
            <person name="Arachchi H.M."/>
            <person name="Berlin A."/>
            <person name="Brown A."/>
            <person name="Chapman S.B."/>
            <person name="Chen Z."/>
            <person name="Dunbar C."/>
            <person name="Freedman E."/>
            <person name="Gearin G."/>
            <person name="Gellesch M."/>
            <person name="Goldberg J."/>
            <person name="Griggs A."/>
            <person name="Gujja S."/>
            <person name="Heilman E."/>
            <person name="Heiman D."/>
            <person name="Howarth C."/>
            <person name="Larson L."/>
            <person name="Lui A."/>
            <person name="MacDonald P.J.P."/>
            <person name="Mehta T."/>
            <person name="Montmayeur A."/>
            <person name="Murphy C."/>
            <person name="Neiman D."/>
            <person name="Pearson M."/>
            <person name="Priest M."/>
            <person name="Roberts A."/>
            <person name="Saif S."/>
            <person name="Shea T."/>
            <person name="Shenoy N."/>
            <person name="Sisk P."/>
            <person name="Stolte C."/>
            <person name="Sykes S."/>
            <person name="White J."/>
            <person name="Yandava C."/>
            <person name="Nusbaum C."/>
            <person name="Birren B."/>
        </authorList>
    </citation>
    <scope>NUCLEOTIDE SEQUENCE [LARGE SCALE GENOMIC DNA]</scope>
    <source>
        <strain evidence="6 7">29_1</strain>
    </source>
</reference>